<reference evidence="2 3" key="1">
    <citation type="journal article" date="2017" name="BMC Biol.">
        <title>Genomic innovations, transcriptional plasticity and gene loss underlying the evolution and divergence of two highly polyphagous and invasive Helicoverpa pest species.</title>
        <authorList>
            <person name="Pearce S.L."/>
            <person name="Clarke D.F."/>
            <person name="East P.D."/>
            <person name="Elfekih S."/>
            <person name="Gordon K.H."/>
            <person name="Jermiin L.S."/>
            <person name="McGaughran A."/>
            <person name="Oakeshott J.G."/>
            <person name="Papanikolaou A."/>
            <person name="Perera O.P."/>
            <person name="Rane R.V."/>
            <person name="Richards S."/>
            <person name="Tay W.T."/>
            <person name="Walsh T.K."/>
            <person name="Anderson A."/>
            <person name="Anderson C.J."/>
            <person name="Asgari S."/>
            <person name="Board P.G."/>
            <person name="Bretschneider A."/>
            <person name="Campbell P.M."/>
            <person name="Chertemps T."/>
            <person name="Christeller J.T."/>
            <person name="Coppin C.W."/>
            <person name="Downes S.J."/>
            <person name="Duan G."/>
            <person name="Farnsworth C.A."/>
            <person name="Good R.T."/>
            <person name="Han L.B."/>
            <person name="Han Y.C."/>
            <person name="Hatje K."/>
            <person name="Horne I."/>
            <person name="Huang Y.P."/>
            <person name="Hughes D.S."/>
            <person name="Jacquin-Joly E."/>
            <person name="James W."/>
            <person name="Jhangiani S."/>
            <person name="Kollmar M."/>
            <person name="Kuwar S.S."/>
            <person name="Li S."/>
            <person name="Liu N.Y."/>
            <person name="Maibeche M.T."/>
            <person name="Miller J.R."/>
            <person name="Montagne N."/>
            <person name="Perry T."/>
            <person name="Qu J."/>
            <person name="Song S.V."/>
            <person name="Sutton G.G."/>
            <person name="Vogel H."/>
            <person name="Walenz B.P."/>
            <person name="Xu W."/>
            <person name="Zhang H.J."/>
            <person name="Zou Z."/>
            <person name="Batterham P."/>
            <person name="Edwards O.R."/>
            <person name="Feyereisen R."/>
            <person name="Gibbs R.A."/>
            <person name="Heckel D.G."/>
            <person name="McGrath A."/>
            <person name="Robin C."/>
            <person name="Scherer S.E."/>
            <person name="Worley K.C."/>
            <person name="Wu Y.D."/>
        </authorList>
    </citation>
    <scope>NUCLEOTIDE SEQUENCE [LARGE SCALE GENOMIC DNA]</scope>
    <source>
        <strain evidence="2">Harm_GR_Male_#8</strain>
        <tissue evidence="2">Whole organism</tissue>
    </source>
</reference>
<keyword evidence="1" id="KW-1133">Transmembrane helix</keyword>
<gene>
    <name evidence="2" type="primary">HaOG200736</name>
    <name evidence="2" type="ORF">B5X24_HaOG200736</name>
</gene>
<accession>A0A2W1BWN0</accession>
<proteinExistence type="predicted"/>
<dbReference type="OrthoDB" id="7414613at2759"/>
<dbReference type="EMBL" id="KZ149937">
    <property type="protein sequence ID" value="PZC77086.1"/>
    <property type="molecule type" value="Genomic_DNA"/>
</dbReference>
<feature type="transmembrane region" description="Helical" evidence="1">
    <location>
        <begin position="153"/>
        <end position="175"/>
    </location>
</feature>
<feature type="transmembrane region" description="Helical" evidence="1">
    <location>
        <begin position="181"/>
        <end position="202"/>
    </location>
</feature>
<dbReference type="AlphaFoldDB" id="A0A2W1BWN0"/>
<keyword evidence="1" id="KW-0472">Membrane</keyword>
<keyword evidence="1" id="KW-0812">Transmembrane</keyword>
<feature type="transmembrane region" description="Helical" evidence="1">
    <location>
        <begin position="69"/>
        <end position="89"/>
    </location>
</feature>
<evidence type="ECO:0008006" key="4">
    <source>
        <dbReference type="Google" id="ProtNLM"/>
    </source>
</evidence>
<evidence type="ECO:0000256" key="1">
    <source>
        <dbReference type="SAM" id="Phobius"/>
    </source>
</evidence>
<protein>
    <recommendedName>
        <fullName evidence="4">Gustatory receptor</fullName>
    </recommendedName>
</protein>
<organism evidence="2 3">
    <name type="scientific">Helicoverpa armigera</name>
    <name type="common">Cotton bollworm</name>
    <name type="synonym">Heliothis armigera</name>
    <dbReference type="NCBI Taxonomy" id="29058"/>
    <lineage>
        <taxon>Eukaryota</taxon>
        <taxon>Metazoa</taxon>
        <taxon>Ecdysozoa</taxon>
        <taxon>Arthropoda</taxon>
        <taxon>Hexapoda</taxon>
        <taxon>Insecta</taxon>
        <taxon>Pterygota</taxon>
        <taxon>Neoptera</taxon>
        <taxon>Endopterygota</taxon>
        <taxon>Lepidoptera</taxon>
        <taxon>Glossata</taxon>
        <taxon>Ditrysia</taxon>
        <taxon>Noctuoidea</taxon>
        <taxon>Noctuidae</taxon>
        <taxon>Heliothinae</taxon>
        <taxon>Helicoverpa</taxon>
    </lineage>
</organism>
<feature type="transmembrane region" description="Helical" evidence="1">
    <location>
        <begin position="101"/>
        <end position="124"/>
    </location>
</feature>
<evidence type="ECO:0000313" key="3">
    <source>
        <dbReference type="Proteomes" id="UP000249218"/>
    </source>
</evidence>
<sequence length="268" mass="32001">MHNIFKIFQKKRNQTIILNPVHHDTRLDNEVLRIIYPFNFAFFLLLSSKYSIQDDRIMPIGMMRKCLSLFNVFYAGALSLFFIYFYIVTNDFSKSSIIMSIIHVSGTVTFSMGLTLIIVVNIVFENYNIQLIKMIQFINRGIDFSRSVKSFIIYNWVFVIFVFSIDLFTYIFFMVTYYMDVLGIVTLWARLMFISYDINRVYAIRIITLLRKYLDEWNKNVSQVNNEDGTRFMKLLEVYENILESFKLYKTIFQELVSIFNELNVYLL</sequence>
<name>A0A2W1BWN0_HELAM</name>
<evidence type="ECO:0000313" key="2">
    <source>
        <dbReference type="EMBL" id="PZC77086.1"/>
    </source>
</evidence>
<keyword evidence="3" id="KW-1185">Reference proteome</keyword>
<dbReference type="Proteomes" id="UP000249218">
    <property type="component" value="Unassembled WGS sequence"/>
</dbReference>